<feature type="domain" description="Shikimate dehydrogenase substrate binding N-terminal" evidence="4">
    <location>
        <begin position="7"/>
        <end position="90"/>
    </location>
</feature>
<keyword evidence="3" id="KW-0057">Aromatic amino acid biosynthesis</keyword>
<reference evidence="5 6" key="1">
    <citation type="submission" date="2020-03" db="EMBL/GenBank/DDBJ databases">
        <title>Genomic Encyclopedia of Type Strains, Phase IV (KMG-IV): sequencing the most valuable type-strain genomes for metagenomic binning, comparative biology and taxonomic classification.</title>
        <authorList>
            <person name="Goeker M."/>
        </authorList>
    </citation>
    <scope>NUCLEOTIDE SEQUENCE [LARGE SCALE GENOMIC DNA]</scope>
    <source>
        <strain evidence="5 6">DSM 105096</strain>
    </source>
</reference>
<protein>
    <submittedName>
        <fullName evidence="5">Shikimate dehydrogenase</fullName>
        <ecNumber evidence="5">1.1.1.25</ecNumber>
    </submittedName>
</protein>
<gene>
    <name evidence="5" type="ORF">GGR27_002435</name>
</gene>
<comment type="pathway">
    <text evidence="1">Metabolic intermediate biosynthesis; chorismate biosynthesis; chorismate from D-erythrose 4-phosphate and phosphoenolpyruvate: step 4/7.</text>
</comment>
<dbReference type="Gene3D" id="3.40.50.720">
    <property type="entry name" value="NAD(P)-binding Rossmann-like Domain"/>
    <property type="match status" value="1"/>
</dbReference>
<dbReference type="SUPFAM" id="SSF51735">
    <property type="entry name" value="NAD(P)-binding Rossmann-fold domains"/>
    <property type="match status" value="1"/>
</dbReference>
<dbReference type="EMBL" id="JAATJH010000003">
    <property type="protein sequence ID" value="NJC26925.1"/>
    <property type="molecule type" value="Genomic_DNA"/>
</dbReference>
<dbReference type="PANTHER" id="PTHR21089:SF1">
    <property type="entry name" value="BIFUNCTIONAL 3-DEHYDROQUINATE DEHYDRATASE_SHIKIMATE DEHYDROGENASE, CHLOROPLASTIC"/>
    <property type="match status" value="1"/>
</dbReference>
<evidence type="ECO:0000256" key="2">
    <source>
        <dbReference type="ARBA" id="ARBA00023002"/>
    </source>
</evidence>
<evidence type="ECO:0000259" key="4">
    <source>
        <dbReference type="Pfam" id="PF08501"/>
    </source>
</evidence>
<evidence type="ECO:0000313" key="6">
    <source>
        <dbReference type="Proteomes" id="UP000770785"/>
    </source>
</evidence>
<proteinExistence type="predicted"/>
<dbReference type="InterPro" id="IPR036291">
    <property type="entry name" value="NAD(P)-bd_dom_sf"/>
</dbReference>
<organism evidence="5 6">
    <name type="scientific">Neolewinella antarctica</name>
    <dbReference type="NCBI Taxonomy" id="442734"/>
    <lineage>
        <taxon>Bacteria</taxon>
        <taxon>Pseudomonadati</taxon>
        <taxon>Bacteroidota</taxon>
        <taxon>Saprospiria</taxon>
        <taxon>Saprospirales</taxon>
        <taxon>Lewinellaceae</taxon>
        <taxon>Neolewinella</taxon>
    </lineage>
</organism>
<comment type="caution">
    <text evidence="5">The sequence shown here is derived from an EMBL/GenBank/DDBJ whole genome shotgun (WGS) entry which is preliminary data.</text>
</comment>
<dbReference type="Proteomes" id="UP000770785">
    <property type="component" value="Unassembled WGS sequence"/>
</dbReference>
<keyword evidence="3" id="KW-0028">Amino-acid biosynthesis</keyword>
<evidence type="ECO:0000256" key="1">
    <source>
        <dbReference type="ARBA" id="ARBA00004871"/>
    </source>
</evidence>
<dbReference type="RefSeq" id="WP_168037678.1">
    <property type="nucleotide sequence ID" value="NZ_JAATJH010000003.1"/>
</dbReference>
<dbReference type="CDD" id="cd01065">
    <property type="entry name" value="NAD_bind_Shikimate_DH"/>
    <property type="match status" value="1"/>
</dbReference>
<name>A0ABX0XCE2_9BACT</name>
<dbReference type="GO" id="GO:0004764">
    <property type="term" value="F:shikimate 3-dehydrogenase (NADP+) activity"/>
    <property type="evidence" value="ECO:0007669"/>
    <property type="project" value="UniProtKB-EC"/>
</dbReference>
<dbReference type="InterPro" id="IPR022893">
    <property type="entry name" value="Shikimate_DH_fam"/>
</dbReference>
<keyword evidence="6" id="KW-1185">Reference proteome</keyword>
<accession>A0ABX0XCE2</accession>
<dbReference type="Gene3D" id="3.40.50.10860">
    <property type="entry name" value="Leucine Dehydrogenase, chain A, domain 1"/>
    <property type="match status" value="1"/>
</dbReference>
<evidence type="ECO:0000256" key="3">
    <source>
        <dbReference type="ARBA" id="ARBA00023141"/>
    </source>
</evidence>
<dbReference type="SUPFAM" id="SSF53223">
    <property type="entry name" value="Aminoacid dehydrogenase-like, N-terminal domain"/>
    <property type="match status" value="1"/>
</dbReference>
<dbReference type="EC" id="1.1.1.25" evidence="5"/>
<dbReference type="InterPro" id="IPR046346">
    <property type="entry name" value="Aminoacid_DH-like_N_sf"/>
</dbReference>
<dbReference type="InterPro" id="IPR013708">
    <property type="entry name" value="Shikimate_DH-bd_N"/>
</dbReference>
<evidence type="ECO:0000313" key="5">
    <source>
        <dbReference type="EMBL" id="NJC26925.1"/>
    </source>
</evidence>
<dbReference type="PANTHER" id="PTHR21089">
    <property type="entry name" value="SHIKIMATE DEHYDROGENASE"/>
    <property type="match status" value="1"/>
</dbReference>
<sequence length="273" mass="30010">MTHTYGLIGYPLSNTFSRKFFNDYFAEEKLDATHQYLNFEMKSVTEYNDLKDRYPNLRGCNVTIPHKQTIMPLLTRLDGAAKRIGAVNCVKIEADGTSTGYNTDYIGFRNDLLEKLEAADWTQKAFGLESNGANLLVALKKANALVLGTGGASLGVVEALRSLGVHVSLASRTAGEGKMAYSELMEPHVRKNLLIINTTPLGMAPRIETLPDIPYDGITGQHFCYDVVYNPAETAFLRTAKSRGAGVANGIGMLHKQAMVGWEIWNSETPAEQ</sequence>
<dbReference type="Pfam" id="PF08501">
    <property type="entry name" value="Shikimate_dh_N"/>
    <property type="match status" value="1"/>
</dbReference>
<keyword evidence="2 5" id="KW-0560">Oxidoreductase</keyword>